<dbReference type="RefSeq" id="WP_167084629.1">
    <property type="nucleotide sequence ID" value="NZ_BAAADC010000001.1"/>
</dbReference>
<dbReference type="Pfam" id="PF13302">
    <property type="entry name" value="Acetyltransf_3"/>
    <property type="match status" value="1"/>
</dbReference>
<evidence type="ECO:0000313" key="2">
    <source>
        <dbReference type="EMBL" id="NIK90248.1"/>
    </source>
</evidence>
<dbReference type="Proteomes" id="UP000570514">
    <property type="component" value="Unassembled WGS sequence"/>
</dbReference>
<dbReference type="PANTHER" id="PTHR43792">
    <property type="entry name" value="GNAT FAMILY, PUTATIVE (AFU_ORTHOLOGUE AFUA_3G00765)-RELATED-RELATED"/>
    <property type="match status" value="1"/>
</dbReference>
<dbReference type="GO" id="GO:0016747">
    <property type="term" value="F:acyltransferase activity, transferring groups other than amino-acyl groups"/>
    <property type="evidence" value="ECO:0007669"/>
    <property type="project" value="InterPro"/>
</dbReference>
<evidence type="ECO:0000259" key="1">
    <source>
        <dbReference type="PROSITE" id="PS51186"/>
    </source>
</evidence>
<dbReference type="PANTHER" id="PTHR43792:SF16">
    <property type="entry name" value="N-ACETYLTRANSFERASE DOMAIN-CONTAINING PROTEIN"/>
    <property type="match status" value="1"/>
</dbReference>
<keyword evidence="2" id="KW-0808">Transferase</keyword>
<sequence>MPISEVKIPHIETPRLILRGPRPEDFAPMLAMWQDPEVLTYFHSTGFSREDVWGRYLRIFGMWAVMGFGFFVVEDKASGAFAGVAGVFDTKRELDPPVPEGMPEAGWVLARAFHGKGYGTECMQAVFAWADEALNGPEIFCIMNPENQGSIRVAEKCGFAPWYICEHGGHPTKVMRRAPHGKPVTVA</sequence>
<comment type="caution">
    <text evidence="2">The sequence shown here is derived from an EMBL/GenBank/DDBJ whole genome shotgun (WGS) entry which is preliminary data.</text>
</comment>
<proteinExistence type="predicted"/>
<feature type="domain" description="N-acetyltransferase" evidence="1">
    <location>
        <begin position="16"/>
        <end position="180"/>
    </location>
</feature>
<dbReference type="EMBL" id="JAASRM010000001">
    <property type="protein sequence ID" value="NIK90248.1"/>
    <property type="molecule type" value="Genomic_DNA"/>
</dbReference>
<dbReference type="Gene3D" id="3.40.630.30">
    <property type="match status" value="1"/>
</dbReference>
<keyword evidence="3" id="KW-1185">Reference proteome</keyword>
<name>A0A846N2T6_9PROT</name>
<gene>
    <name evidence="2" type="ORF">FHS83_003566</name>
</gene>
<dbReference type="InterPro" id="IPR016181">
    <property type="entry name" value="Acyl_CoA_acyltransferase"/>
</dbReference>
<evidence type="ECO:0000313" key="3">
    <source>
        <dbReference type="Proteomes" id="UP000570514"/>
    </source>
</evidence>
<dbReference type="AlphaFoldDB" id="A0A846N2T6"/>
<accession>A0A846N2T6</accession>
<protein>
    <submittedName>
        <fullName evidence="2">RimJ/RimL family protein N-acetyltransferase</fullName>
    </submittedName>
</protein>
<dbReference type="InterPro" id="IPR051531">
    <property type="entry name" value="N-acetyltransferase"/>
</dbReference>
<dbReference type="PROSITE" id="PS51186">
    <property type="entry name" value="GNAT"/>
    <property type="match status" value="1"/>
</dbReference>
<dbReference type="InterPro" id="IPR000182">
    <property type="entry name" value="GNAT_dom"/>
</dbReference>
<organism evidence="2 3">
    <name type="scientific">Rhizomicrobium palustre</name>
    <dbReference type="NCBI Taxonomy" id="189966"/>
    <lineage>
        <taxon>Bacteria</taxon>
        <taxon>Pseudomonadati</taxon>
        <taxon>Pseudomonadota</taxon>
        <taxon>Alphaproteobacteria</taxon>
        <taxon>Micropepsales</taxon>
        <taxon>Micropepsaceae</taxon>
        <taxon>Rhizomicrobium</taxon>
    </lineage>
</organism>
<dbReference type="SUPFAM" id="SSF55729">
    <property type="entry name" value="Acyl-CoA N-acyltransferases (Nat)"/>
    <property type="match status" value="1"/>
</dbReference>
<reference evidence="2 3" key="1">
    <citation type="submission" date="2020-03" db="EMBL/GenBank/DDBJ databases">
        <title>Genomic Encyclopedia of Type Strains, Phase IV (KMG-IV): sequencing the most valuable type-strain genomes for metagenomic binning, comparative biology and taxonomic classification.</title>
        <authorList>
            <person name="Goeker M."/>
        </authorList>
    </citation>
    <scope>NUCLEOTIDE SEQUENCE [LARGE SCALE GENOMIC DNA]</scope>
    <source>
        <strain evidence="2 3">DSM 19867</strain>
    </source>
</reference>